<dbReference type="InterPro" id="IPR011989">
    <property type="entry name" value="ARM-like"/>
</dbReference>
<dbReference type="InterPro" id="IPR052608">
    <property type="entry name" value="U-box_domain_protein"/>
</dbReference>
<dbReference type="InterPro" id="IPR000225">
    <property type="entry name" value="Armadillo"/>
</dbReference>
<name>A0A2I0ASX0_9ASPA</name>
<dbReference type="EMBL" id="KZ451951">
    <property type="protein sequence ID" value="PKA58630.1"/>
    <property type="molecule type" value="Genomic_DNA"/>
</dbReference>
<dbReference type="PANTHER" id="PTHR45958">
    <property type="entry name" value="RING-TYPE E3 UBIQUITIN TRANSFERASE"/>
    <property type="match status" value="1"/>
</dbReference>
<dbReference type="STRING" id="1088818.A0A2I0ASX0"/>
<evidence type="ECO:0000313" key="1">
    <source>
        <dbReference type="EMBL" id="PKA58630.1"/>
    </source>
</evidence>
<keyword evidence="2" id="KW-1185">Reference proteome</keyword>
<protein>
    <submittedName>
        <fullName evidence="1">U-box domain-containing protein 43</fullName>
    </submittedName>
</protein>
<dbReference type="OrthoDB" id="1683831at2759"/>
<accession>A0A2I0ASX0</accession>
<sequence length="585" mass="63351">MATPEALSSIVKSLSKDADESREAVGLLVHLSDMPKVRQKIGRVQDCIMMVVSLHNGADLSASQDAGKLLAALSSNMQNVLLMADAGYFIPLVHYLKEGSDMNKILMASAISRMELTDEMKATLGEEGSIEPLVKMFATGKMEAKLSALNAIKYLSSSSKNVDRLINSGMISPLLQVLFSVTSVHTTLRVPAAAVLASLAKSEFILNRKGAAQQMLSLINLSSPEIQFHILNALNSISSHSGSERIRAKLKEKGAIQLLLPFLVDGNLEIRIAVLSLLFNLSADFAEELPGQFGETYLSIMVDLISRSTSEMEKAAVISIISNIPASDKKVTQILMNANLLPLLVNLTGSAVEDDTNSTRRQLLDGIAAVAIRFTVASDKKLQRISASHGIIPCLLKLLSGNSILAKSRAATSLAQLSLNTISLSKTKSSRWFCLPPSSEQLCEVHNGQCLVKSTFCLVKSGALPPLIQILEGKEREADEAVLNALSTLLQDEIWERGSDAIEQASGIQAVIRILKVGGTKAQEKAAWMMERFFRLESHRIKHGEAARNVLIDLGPAQRGDPVLKPVIAKILAHLQLLEMLSSFF</sequence>
<evidence type="ECO:0000313" key="2">
    <source>
        <dbReference type="Proteomes" id="UP000236161"/>
    </source>
</evidence>
<dbReference type="AlphaFoldDB" id="A0A2I0ASX0"/>
<dbReference type="Gene3D" id="1.25.10.10">
    <property type="entry name" value="Leucine-rich Repeat Variant"/>
    <property type="match status" value="2"/>
</dbReference>
<gene>
    <name evidence="1" type="primary">PUB43</name>
    <name evidence="1" type="ORF">AXF42_Ash008917</name>
</gene>
<dbReference type="PANTHER" id="PTHR45958:SF12">
    <property type="entry name" value="OS01G0948500 PROTEIN"/>
    <property type="match status" value="1"/>
</dbReference>
<dbReference type="Proteomes" id="UP000236161">
    <property type="component" value="Unassembled WGS sequence"/>
</dbReference>
<dbReference type="InterPro" id="IPR016024">
    <property type="entry name" value="ARM-type_fold"/>
</dbReference>
<organism evidence="1 2">
    <name type="scientific">Apostasia shenzhenica</name>
    <dbReference type="NCBI Taxonomy" id="1088818"/>
    <lineage>
        <taxon>Eukaryota</taxon>
        <taxon>Viridiplantae</taxon>
        <taxon>Streptophyta</taxon>
        <taxon>Embryophyta</taxon>
        <taxon>Tracheophyta</taxon>
        <taxon>Spermatophyta</taxon>
        <taxon>Magnoliopsida</taxon>
        <taxon>Liliopsida</taxon>
        <taxon>Asparagales</taxon>
        <taxon>Orchidaceae</taxon>
        <taxon>Apostasioideae</taxon>
        <taxon>Apostasia</taxon>
    </lineage>
</organism>
<reference evidence="1 2" key="1">
    <citation type="journal article" date="2017" name="Nature">
        <title>The Apostasia genome and the evolution of orchids.</title>
        <authorList>
            <person name="Zhang G.Q."/>
            <person name="Liu K.W."/>
            <person name="Li Z."/>
            <person name="Lohaus R."/>
            <person name="Hsiao Y.Y."/>
            <person name="Niu S.C."/>
            <person name="Wang J.Y."/>
            <person name="Lin Y.C."/>
            <person name="Xu Q."/>
            <person name="Chen L.J."/>
            <person name="Yoshida K."/>
            <person name="Fujiwara S."/>
            <person name="Wang Z.W."/>
            <person name="Zhang Y.Q."/>
            <person name="Mitsuda N."/>
            <person name="Wang M."/>
            <person name="Liu G.H."/>
            <person name="Pecoraro L."/>
            <person name="Huang H.X."/>
            <person name="Xiao X.J."/>
            <person name="Lin M."/>
            <person name="Wu X.Y."/>
            <person name="Wu W.L."/>
            <person name="Chen Y.Y."/>
            <person name="Chang S.B."/>
            <person name="Sakamoto S."/>
            <person name="Ohme-Takagi M."/>
            <person name="Yagi M."/>
            <person name="Zeng S.J."/>
            <person name="Shen C.Y."/>
            <person name="Yeh C.M."/>
            <person name="Luo Y.B."/>
            <person name="Tsai W.C."/>
            <person name="Van de Peer Y."/>
            <person name="Liu Z.J."/>
        </authorList>
    </citation>
    <scope>NUCLEOTIDE SEQUENCE [LARGE SCALE GENOMIC DNA]</scope>
    <source>
        <strain evidence="2">cv. Shenzhen</strain>
        <tissue evidence="1">Stem</tissue>
    </source>
</reference>
<proteinExistence type="predicted"/>
<dbReference type="SUPFAM" id="SSF48371">
    <property type="entry name" value="ARM repeat"/>
    <property type="match status" value="2"/>
</dbReference>
<dbReference type="SMART" id="SM00185">
    <property type="entry name" value="ARM"/>
    <property type="match status" value="6"/>
</dbReference>